<keyword evidence="5" id="KW-1185">Reference proteome</keyword>
<evidence type="ECO:0000313" key="4">
    <source>
        <dbReference type="EMBL" id="CAF2928390.1"/>
    </source>
</evidence>
<proteinExistence type="inferred from homology"/>
<dbReference type="AlphaFoldDB" id="A0A7R8CX54"/>
<dbReference type="Pfam" id="PF00656">
    <property type="entry name" value="Peptidase_C14"/>
    <property type="match status" value="1"/>
</dbReference>
<gene>
    <name evidence="4" type="ORF">LSAA_9233</name>
</gene>
<feature type="domain" description="Caspase family p10" evidence="2">
    <location>
        <begin position="239"/>
        <end position="274"/>
    </location>
</feature>
<dbReference type="InterPro" id="IPR011600">
    <property type="entry name" value="Pept_C14_caspase"/>
</dbReference>
<evidence type="ECO:0000259" key="3">
    <source>
        <dbReference type="PROSITE" id="PS50208"/>
    </source>
</evidence>
<dbReference type="EMBL" id="HG994583">
    <property type="protein sequence ID" value="CAF2928390.1"/>
    <property type="molecule type" value="Genomic_DNA"/>
</dbReference>
<dbReference type="InterPro" id="IPR002138">
    <property type="entry name" value="Pept_C14_p10"/>
</dbReference>
<evidence type="ECO:0000259" key="2">
    <source>
        <dbReference type="PROSITE" id="PS50207"/>
    </source>
</evidence>
<dbReference type="GO" id="GO:0004197">
    <property type="term" value="F:cysteine-type endopeptidase activity"/>
    <property type="evidence" value="ECO:0007669"/>
    <property type="project" value="InterPro"/>
</dbReference>
<dbReference type="InterPro" id="IPR001309">
    <property type="entry name" value="Pept_C14_p20"/>
</dbReference>
<feature type="domain" description="Caspase family p20" evidence="3">
    <location>
        <begin position="178"/>
        <end position="240"/>
    </location>
</feature>
<dbReference type="SUPFAM" id="SSF52129">
    <property type="entry name" value="Caspase-like"/>
    <property type="match status" value="1"/>
</dbReference>
<evidence type="ECO:0000256" key="1">
    <source>
        <dbReference type="RuleBase" id="RU003971"/>
    </source>
</evidence>
<dbReference type="PROSITE" id="PS50208">
    <property type="entry name" value="CASPASE_P20"/>
    <property type="match status" value="1"/>
</dbReference>
<comment type="similarity">
    <text evidence="1">Belongs to the peptidase C14A family.</text>
</comment>
<dbReference type="PROSITE" id="PS50207">
    <property type="entry name" value="CASPASE_P10"/>
    <property type="match status" value="1"/>
</dbReference>
<protein>
    <submittedName>
        <fullName evidence="4">(salmon louse) hypothetical protein</fullName>
    </submittedName>
</protein>
<dbReference type="Gene3D" id="3.40.50.1460">
    <property type="match status" value="2"/>
</dbReference>
<accession>A0A7R8CX54</accession>
<organism evidence="4 5">
    <name type="scientific">Lepeophtheirus salmonis</name>
    <name type="common">Salmon louse</name>
    <name type="synonym">Caligus salmonis</name>
    <dbReference type="NCBI Taxonomy" id="72036"/>
    <lineage>
        <taxon>Eukaryota</taxon>
        <taxon>Metazoa</taxon>
        <taxon>Ecdysozoa</taxon>
        <taxon>Arthropoda</taxon>
        <taxon>Crustacea</taxon>
        <taxon>Multicrustacea</taxon>
        <taxon>Hexanauplia</taxon>
        <taxon>Copepoda</taxon>
        <taxon>Siphonostomatoida</taxon>
        <taxon>Caligidae</taxon>
        <taxon>Lepeophtheirus</taxon>
    </lineage>
</organism>
<sequence length="286" mass="32891">MFVIPKGEKGVTGLITCGSRFLSTAENNYVAVEMELLAIKNGHYTSGQNVKNNIKLLVSRCQECLKYLPSHPLELQIETNISRQFDSVIIESEKQKGQNSFIFIDRKSNGHSECPVKEMKMSLARIKKFKNCPIALRVWHSSPRFDDFSSVRWIFLESVREQNWQYNYNLEHGEKRILIFNQTKFRGYDAVPKDRKGVEQDTQAIKDIFNPLGFFIQEHEYLTVAQIKHELLSLSNLSGSWFIQTVCDEIGMSSPTDDLLSIMPRVIRNISINFTSCNEDPDSDPL</sequence>
<dbReference type="OrthoDB" id="6116485at2759"/>
<dbReference type="Proteomes" id="UP000675881">
    <property type="component" value="Chromosome 4"/>
</dbReference>
<reference evidence="4" key="1">
    <citation type="submission" date="2021-02" db="EMBL/GenBank/DDBJ databases">
        <authorList>
            <person name="Bekaert M."/>
        </authorList>
    </citation>
    <scope>NUCLEOTIDE SEQUENCE</scope>
    <source>
        <strain evidence="4">IoA-00</strain>
    </source>
</reference>
<dbReference type="GO" id="GO:0006508">
    <property type="term" value="P:proteolysis"/>
    <property type="evidence" value="ECO:0007669"/>
    <property type="project" value="InterPro"/>
</dbReference>
<dbReference type="InterPro" id="IPR029030">
    <property type="entry name" value="Caspase-like_dom_sf"/>
</dbReference>
<evidence type="ECO:0000313" key="5">
    <source>
        <dbReference type="Proteomes" id="UP000675881"/>
    </source>
</evidence>
<name>A0A7R8CX54_LEPSM</name>